<dbReference type="OrthoDB" id="1600564at2759"/>
<dbReference type="InterPro" id="IPR035669">
    <property type="entry name" value="SGNH_plant_lipase-like"/>
</dbReference>
<protein>
    <submittedName>
        <fullName evidence="5">Uncharacterized protein</fullName>
    </submittedName>
</protein>
<dbReference type="Pfam" id="PF00657">
    <property type="entry name" value="Lipase_GDSL"/>
    <property type="match status" value="1"/>
</dbReference>
<evidence type="ECO:0000256" key="1">
    <source>
        <dbReference type="ARBA" id="ARBA00008668"/>
    </source>
</evidence>
<evidence type="ECO:0000256" key="2">
    <source>
        <dbReference type="ARBA" id="ARBA00022729"/>
    </source>
</evidence>
<organism evidence="5 6">
    <name type="scientific">Coptis chinensis</name>
    <dbReference type="NCBI Taxonomy" id="261450"/>
    <lineage>
        <taxon>Eukaryota</taxon>
        <taxon>Viridiplantae</taxon>
        <taxon>Streptophyta</taxon>
        <taxon>Embryophyta</taxon>
        <taxon>Tracheophyta</taxon>
        <taxon>Spermatophyta</taxon>
        <taxon>Magnoliopsida</taxon>
        <taxon>Ranunculales</taxon>
        <taxon>Ranunculaceae</taxon>
        <taxon>Coptidoideae</taxon>
        <taxon>Coptis</taxon>
    </lineage>
</organism>
<keyword evidence="3" id="KW-0378">Hydrolase</keyword>
<sequence>MGISSSCLLLFEKLATLVTIFLLLFLQIYGVLGCYTSIFSFGDSLADTGNFIYSAEDKHSYNNLPYGETFFGRPTGRCSDGRLVIDFIAQALGLSLIPPFLGHNNQDFKQGADCTGAVTLLVPGDLPVGCSSSYLTIFESQNKDDYDPNGCLKWLNEFTQFHNNLLQNELNRLRGGTVVKENNFEIAKQGKHLNKAPINSIQNSSSPGVSECYKTIFSFGDSLADTGNFVYYQDDKHRYDKLPYGETYFGRPTGRCSDGRLVIDFIAQGLGLSFMPPYLGHKNQDFGQGVNFAVAGATALDGAFFEVKNVRISSNYSLGIQLEWFKQLLPSLCSSASSCQDLLRNSLFLVGEIGGNDYNYPFFQKKSVQEIRTFVPKVIKAISSAITILINEGAVTLLVPGNFPIGCSASYLTIFKSQNKNDYDPSTGCLNWLNEFSQFHNHLLQNKLNRLREKYPHATIIYADYYTVAMKMFLFPNQLGFSGGALKACCGGGGPYNYNLTAKCGYDGSSACDNPSTYVNWDGVHLTETAYKWIATGILDGSFTNPRTNISCTSSTRG</sequence>
<dbReference type="InterPro" id="IPR036514">
    <property type="entry name" value="SGNH_hydro_sf"/>
</dbReference>
<dbReference type="GO" id="GO:0016788">
    <property type="term" value="F:hydrolase activity, acting on ester bonds"/>
    <property type="evidence" value="ECO:0007669"/>
    <property type="project" value="InterPro"/>
</dbReference>
<evidence type="ECO:0000256" key="4">
    <source>
        <dbReference type="ARBA" id="ARBA00023180"/>
    </source>
</evidence>
<keyword evidence="2" id="KW-0732">Signal</keyword>
<keyword evidence="6" id="KW-1185">Reference proteome</keyword>
<reference evidence="5 6" key="1">
    <citation type="submission" date="2020-10" db="EMBL/GenBank/DDBJ databases">
        <title>The Coptis chinensis genome and diversification of protoberbering-type alkaloids.</title>
        <authorList>
            <person name="Wang B."/>
            <person name="Shu S."/>
            <person name="Song C."/>
            <person name="Liu Y."/>
        </authorList>
    </citation>
    <scope>NUCLEOTIDE SEQUENCE [LARGE SCALE GENOMIC DNA]</scope>
    <source>
        <strain evidence="5">HL-2020</strain>
        <tissue evidence="5">Leaf</tissue>
    </source>
</reference>
<evidence type="ECO:0000313" key="6">
    <source>
        <dbReference type="Proteomes" id="UP000631114"/>
    </source>
</evidence>
<dbReference type="AlphaFoldDB" id="A0A835H0Y2"/>
<accession>A0A835H0Y2</accession>
<evidence type="ECO:0000256" key="3">
    <source>
        <dbReference type="ARBA" id="ARBA00022801"/>
    </source>
</evidence>
<dbReference type="SUPFAM" id="SSF52266">
    <property type="entry name" value="SGNH hydrolase"/>
    <property type="match status" value="1"/>
</dbReference>
<keyword evidence="4" id="KW-0325">Glycoprotein</keyword>
<dbReference type="CDD" id="cd01837">
    <property type="entry name" value="SGNH_plant_lipase_like"/>
    <property type="match status" value="1"/>
</dbReference>
<dbReference type="InterPro" id="IPR001087">
    <property type="entry name" value="GDSL"/>
</dbReference>
<dbReference type="EMBL" id="JADFTS010000009">
    <property type="protein sequence ID" value="KAF9589548.1"/>
    <property type="molecule type" value="Genomic_DNA"/>
</dbReference>
<dbReference type="Proteomes" id="UP000631114">
    <property type="component" value="Unassembled WGS sequence"/>
</dbReference>
<name>A0A835H0Y2_9MAGN</name>
<comment type="caution">
    <text evidence="5">The sequence shown here is derived from an EMBL/GenBank/DDBJ whole genome shotgun (WGS) entry which is preliminary data.</text>
</comment>
<dbReference type="PANTHER" id="PTHR22835">
    <property type="entry name" value="ZINC FINGER FYVE DOMAIN CONTAINING PROTEIN"/>
    <property type="match status" value="1"/>
</dbReference>
<gene>
    <name evidence="5" type="ORF">IFM89_025581</name>
</gene>
<dbReference type="Gene3D" id="3.40.50.1110">
    <property type="entry name" value="SGNH hydrolase"/>
    <property type="match status" value="2"/>
</dbReference>
<comment type="similarity">
    <text evidence="1">Belongs to the 'GDSL' lipolytic enzyme family.</text>
</comment>
<evidence type="ECO:0000313" key="5">
    <source>
        <dbReference type="EMBL" id="KAF9589548.1"/>
    </source>
</evidence>
<dbReference type="PANTHER" id="PTHR22835:SF683">
    <property type="entry name" value="OS05G0506800 PROTEIN"/>
    <property type="match status" value="1"/>
</dbReference>
<proteinExistence type="inferred from homology"/>